<dbReference type="GO" id="GO:0032259">
    <property type="term" value="P:methylation"/>
    <property type="evidence" value="ECO:0007669"/>
    <property type="project" value="UniProtKB-KW"/>
</dbReference>
<keyword evidence="3 7" id="KW-0032">Aminotransferase</keyword>
<reference evidence="11" key="1">
    <citation type="journal article" date="2020" name="mSystems">
        <title>Genome- and Community-Level Interaction Insights into Carbon Utilization and Element Cycling Functions of Hydrothermarchaeota in Hydrothermal Sediment.</title>
        <authorList>
            <person name="Zhou Z."/>
            <person name="Liu Y."/>
            <person name="Xu W."/>
            <person name="Pan J."/>
            <person name="Luo Z.H."/>
            <person name="Li M."/>
        </authorList>
    </citation>
    <scope>NUCLEOTIDE SEQUENCE [LARGE SCALE GENOMIC DNA]</scope>
    <source>
        <strain evidence="11">SpSt-61</strain>
    </source>
</reference>
<comment type="similarity">
    <text evidence="1 7">Belongs to the GcvT family.</text>
</comment>
<dbReference type="PIRSF" id="PIRSF006487">
    <property type="entry name" value="GcvT"/>
    <property type="match status" value="1"/>
</dbReference>
<dbReference type="SUPFAM" id="SSF101790">
    <property type="entry name" value="Aminomethyltransferase beta-barrel domain"/>
    <property type="match status" value="1"/>
</dbReference>
<dbReference type="Gene3D" id="3.30.70.1400">
    <property type="entry name" value="Aminomethyltransferase beta-barrel domains"/>
    <property type="match status" value="1"/>
</dbReference>
<organism evidence="11">
    <name type="scientific">Fervidobacterium pennivorans</name>
    <dbReference type="NCBI Taxonomy" id="93466"/>
    <lineage>
        <taxon>Bacteria</taxon>
        <taxon>Thermotogati</taxon>
        <taxon>Thermotogota</taxon>
        <taxon>Thermotogae</taxon>
        <taxon>Thermotogales</taxon>
        <taxon>Fervidobacteriaceae</taxon>
        <taxon>Fervidobacterium</taxon>
    </lineage>
</organism>
<dbReference type="InterPro" id="IPR028896">
    <property type="entry name" value="GcvT/YgfZ/DmdA"/>
</dbReference>
<dbReference type="HAMAP" id="MF_00259">
    <property type="entry name" value="GcvT"/>
    <property type="match status" value="1"/>
</dbReference>
<comment type="function">
    <text evidence="7">The glycine cleavage system catalyzes the degradation of glycine.</text>
</comment>
<evidence type="ECO:0000313" key="11">
    <source>
        <dbReference type="EMBL" id="HGU52865.1"/>
    </source>
</evidence>
<dbReference type="InterPro" id="IPR006222">
    <property type="entry name" value="GCVT_N"/>
</dbReference>
<name>A0A7V4KD87_FERPE</name>
<dbReference type="GO" id="GO:0008483">
    <property type="term" value="F:transaminase activity"/>
    <property type="evidence" value="ECO:0007669"/>
    <property type="project" value="UniProtKB-KW"/>
</dbReference>
<accession>A0A7V4KD87</accession>
<evidence type="ECO:0000256" key="3">
    <source>
        <dbReference type="ARBA" id="ARBA00022576"/>
    </source>
</evidence>
<comment type="caution">
    <text evidence="11">The sequence shown here is derived from an EMBL/GenBank/DDBJ whole genome shotgun (WGS) entry which is preliminary data.</text>
</comment>
<dbReference type="InterPro" id="IPR027266">
    <property type="entry name" value="TrmE/GcvT-like"/>
</dbReference>
<dbReference type="Pfam" id="PF01571">
    <property type="entry name" value="GCV_T"/>
    <property type="match status" value="1"/>
</dbReference>
<dbReference type="Gene3D" id="4.10.1250.10">
    <property type="entry name" value="Aminomethyltransferase fragment"/>
    <property type="match status" value="1"/>
</dbReference>
<keyword evidence="11" id="KW-0489">Methyltransferase</keyword>
<dbReference type="NCBIfam" id="NF001567">
    <property type="entry name" value="PRK00389.1"/>
    <property type="match status" value="1"/>
</dbReference>
<dbReference type="GO" id="GO:0008168">
    <property type="term" value="F:methyltransferase activity"/>
    <property type="evidence" value="ECO:0007669"/>
    <property type="project" value="UniProtKB-KW"/>
</dbReference>
<comment type="catalytic activity">
    <reaction evidence="6 7">
        <text>N(6)-[(R)-S(8)-aminomethyldihydrolipoyl]-L-lysyl-[protein] + (6S)-5,6,7,8-tetrahydrofolate = N(6)-[(R)-dihydrolipoyl]-L-lysyl-[protein] + (6R)-5,10-methylene-5,6,7,8-tetrahydrofolate + NH4(+)</text>
        <dbReference type="Rhea" id="RHEA:16945"/>
        <dbReference type="Rhea" id="RHEA-COMP:10475"/>
        <dbReference type="Rhea" id="RHEA-COMP:10492"/>
        <dbReference type="ChEBI" id="CHEBI:15636"/>
        <dbReference type="ChEBI" id="CHEBI:28938"/>
        <dbReference type="ChEBI" id="CHEBI:57453"/>
        <dbReference type="ChEBI" id="CHEBI:83100"/>
        <dbReference type="ChEBI" id="CHEBI:83143"/>
        <dbReference type="EC" id="2.1.2.10"/>
    </reaction>
</comment>
<gene>
    <name evidence="7 11" type="primary">gcvT</name>
    <name evidence="11" type="ORF">ENT78_04985</name>
</gene>
<evidence type="ECO:0000256" key="5">
    <source>
        <dbReference type="ARBA" id="ARBA00031395"/>
    </source>
</evidence>
<dbReference type="PANTHER" id="PTHR43757:SF2">
    <property type="entry name" value="AMINOMETHYLTRANSFERASE, MITOCHONDRIAL"/>
    <property type="match status" value="1"/>
</dbReference>
<evidence type="ECO:0000256" key="6">
    <source>
        <dbReference type="ARBA" id="ARBA00047665"/>
    </source>
</evidence>
<dbReference type="EMBL" id="DSZZ01000227">
    <property type="protein sequence ID" value="HGU52865.1"/>
    <property type="molecule type" value="Genomic_DNA"/>
</dbReference>
<dbReference type="GO" id="GO:0004047">
    <property type="term" value="F:aminomethyltransferase activity"/>
    <property type="evidence" value="ECO:0007669"/>
    <property type="project" value="UniProtKB-UniRule"/>
</dbReference>
<dbReference type="Gene3D" id="2.40.30.110">
    <property type="entry name" value="Aminomethyltransferase beta-barrel domains"/>
    <property type="match status" value="1"/>
</dbReference>
<proteinExistence type="inferred from homology"/>
<dbReference type="Pfam" id="PF08669">
    <property type="entry name" value="GCV_T_C"/>
    <property type="match status" value="1"/>
</dbReference>
<dbReference type="PANTHER" id="PTHR43757">
    <property type="entry name" value="AMINOMETHYLTRANSFERASE"/>
    <property type="match status" value="1"/>
</dbReference>
<evidence type="ECO:0000256" key="4">
    <source>
        <dbReference type="ARBA" id="ARBA00022679"/>
    </source>
</evidence>
<comment type="subunit">
    <text evidence="7">The glycine cleavage system is composed of four proteins: P, T, L and H.</text>
</comment>
<dbReference type="FunFam" id="2.40.30.110:FF:000003">
    <property type="entry name" value="Aminomethyltransferase"/>
    <property type="match status" value="1"/>
</dbReference>
<feature type="domain" description="Aminomethyltransferase C-terminal" evidence="10">
    <location>
        <begin position="371"/>
        <end position="447"/>
    </location>
</feature>
<dbReference type="InterPro" id="IPR013977">
    <property type="entry name" value="GcvT_C"/>
</dbReference>
<evidence type="ECO:0000259" key="10">
    <source>
        <dbReference type="Pfam" id="PF08669"/>
    </source>
</evidence>
<dbReference type="InterPro" id="IPR029043">
    <property type="entry name" value="GcvT/YgfZ_C"/>
</dbReference>
<dbReference type="Gene3D" id="3.30.1360.120">
    <property type="entry name" value="Probable tRNA modification gtpase trme, domain 1"/>
    <property type="match status" value="1"/>
</dbReference>
<dbReference type="SUPFAM" id="SSF103025">
    <property type="entry name" value="Folate-binding domain"/>
    <property type="match status" value="1"/>
</dbReference>
<feature type="domain" description="GCVT N-terminal" evidence="9">
    <location>
        <begin position="100"/>
        <end position="352"/>
    </location>
</feature>
<protein>
    <recommendedName>
        <fullName evidence="2 7">Aminomethyltransferase</fullName>
        <ecNumber evidence="2 7">2.1.2.10</ecNumber>
    </recommendedName>
    <alternativeName>
        <fullName evidence="5 7">Glycine cleavage system T protein</fullName>
    </alternativeName>
</protein>
<dbReference type="InterPro" id="IPR006223">
    <property type="entry name" value="GcvT"/>
</dbReference>
<sequence length="455" mass="50913">MKNLELQTKIDFEEKINSFLEMVSVMWKIIKSTIGEIEAKLVEKFLEAYGIPVIIQKTDVFVHPIFGSSAQCEVLVPEEYYDEACNLLQKEGTKVKYTPLYEDHVKLGAKMVEFAGYYMPLQYEGIVAEVNMVRKEVGMFDVSHMGEFLCEGPDAINFANYVVTNDFGSIGFGDVIYTAMCNEEGGFVDDLLVYKIAPDKVMFVVNAANITKDFNHLSNLAQKFNVTLKDISDETGLIAVQGPKAQEQLQPHTNLNLEDIGFYSFAEGEIFGVKGIISRTGYTGEDGFELYLPANETPFVWRKLLETGIKPAGLGARDVLRLEAGLLLYGNDMDETVTPLEAGISWAVKFEKGDFHGKEALLKQKEEGLKRRLRGLTFESKLVPRHGMEVYKDGQKVGYITSGTFSPTLNKPIAFALVDANIKLGDIVQVLIRDKYVDGTVVKTPFYRGSVRSRK</sequence>
<feature type="binding site" evidence="8">
    <location>
        <position position="289"/>
    </location>
    <ligand>
        <name>substrate</name>
    </ligand>
</feature>
<dbReference type="GO" id="GO:0005960">
    <property type="term" value="C:glycine cleavage complex"/>
    <property type="evidence" value="ECO:0007669"/>
    <property type="project" value="InterPro"/>
</dbReference>
<dbReference type="EC" id="2.1.2.10" evidence="2 7"/>
<evidence type="ECO:0000256" key="7">
    <source>
        <dbReference type="HAMAP-Rule" id="MF_00259"/>
    </source>
</evidence>
<dbReference type="InterPro" id="IPR022903">
    <property type="entry name" value="GcvT_bac"/>
</dbReference>
<dbReference type="FunFam" id="3.30.70.1400:FF:000001">
    <property type="entry name" value="Aminomethyltransferase"/>
    <property type="match status" value="1"/>
</dbReference>
<dbReference type="NCBIfam" id="TIGR00528">
    <property type="entry name" value="gcvT"/>
    <property type="match status" value="1"/>
</dbReference>
<evidence type="ECO:0000259" key="9">
    <source>
        <dbReference type="Pfam" id="PF01571"/>
    </source>
</evidence>
<dbReference type="FunFam" id="4.10.1250.10:FF:000001">
    <property type="entry name" value="Aminomethyltransferase"/>
    <property type="match status" value="1"/>
</dbReference>
<dbReference type="GO" id="GO:0019464">
    <property type="term" value="P:glycine decarboxylation via glycine cleavage system"/>
    <property type="evidence" value="ECO:0007669"/>
    <property type="project" value="UniProtKB-UniRule"/>
</dbReference>
<dbReference type="GO" id="GO:0005829">
    <property type="term" value="C:cytosol"/>
    <property type="evidence" value="ECO:0007669"/>
    <property type="project" value="TreeGrafter"/>
</dbReference>
<evidence type="ECO:0000256" key="1">
    <source>
        <dbReference type="ARBA" id="ARBA00008609"/>
    </source>
</evidence>
<dbReference type="AlphaFoldDB" id="A0A7V4KD87"/>
<evidence type="ECO:0000256" key="8">
    <source>
        <dbReference type="PIRSR" id="PIRSR006487-1"/>
    </source>
</evidence>
<keyword evidence="4 7" id="KW-0808">Transferase</keyword>
<evidence type="ECO:0000256" key="2">
    <source>
        <dbReference type="ARBA" id="ARBA00012616"/>
    </source>
</evidence>